<protein>
    <submittedName>
        <fullName evidence="5">EAL domain-containing protein</fullName>
    </submittedName>
</protein>
<sequence length="396" mass="43786">MISLRILVLEKHSAQRNAMVVALQQLGVLNILQASTGEQALALLQRQGAVDVALCDLAHKGMDCLDFLNCAGQLLMVRSVILYCDFQPQLRRAIEQMASFSGLQLLGTLSTPIQSKALHKVLLRYQRQCPITASIPSPATALPNEEDIRRGLALGEFRAFFQPKFVLADGQVSGVEVLARWQHPTKGLLLPRDFLAAVLAYDLIDVMFTQLLEQGLSLLSILRRDGRALEMSFNLHASQLREMGLIDHIRQALERYGISAANLTFELAENGLLEIQPRVQEGLLRLRVMGCGLSIDDFAVGFSSLKLLCQLPFTEIKLDGEFVRSIHEPRSKALIASTLALARALNMTLVIEGVSKQQESHALIKMGCEQGQGFYYAKPMSSHELLTWLQAPFVAG</sequence>
<dbReference type="InterPro" id="IPR035919">
    <property type="entry name" value="EAL_sf"/>
</dbReference>
<evidence type="ECO:0000313" key="6">
    <source>
        <dbReference type="Proteomes" id="UP000535954"/>
    </source>
</evidence>
<dbReference type="RefSeq" id="WP_078468076.1">
    <property type="nucleotide sequence ID" value="NZ_JAAQYH010000001.1"/>
</dbReference>
<evidence type="ECO:0000313" key="5">
    <source>
        <dbReference type="EMBL" id="NNA80232.1"/>
    </source>
</evidence>
<dbReference type="Pfam" id="PF00563">
    <property type="entry name" value="EAL"/>
    <property type="match status" value="1"/>
</dbReference>
<dbReference type="GO" id="GO:0000160">
    <property type="term" value="P:phosphorelay signal transduction system"/>
    <property type="evidence" value="ECO:0007669"/>
    <property type="project" value="InterPro"/>
</dbReference>
<evidence type="ECO:0000259" key="3">
    <source>
        <dbReference type="PROSITE" id="PS50883"/>
    </source>
</evidence>
<feature type="domain" description="EAL" evidence="3">
    <location>
        <begin position="141"/>
        <end position="393"/>
    </location>
</feature>
<keyword evidence="1" id="KW-0597">Phosphoprotein</keyword>
<reference evidence="6 7" key="1">
    <citation type="journal article" date="2020" name="Front. Microbiol.">
        <title>Genetic Organization of the aprX-lipA2 Operon Affects the Proteolytic Potential of Pseudomonas Species in Milk.</title>
        <authorList>
            <person name="Maier C."/>
            <person name="Huptas C."/>
            <person name="von Neubeck M."/>
            <person name="Scherer S."/>
            <person name="Wenning M."/>
            <person name="Lucking G."/>
        </authorList>
    </citation>
    <scope>NUCLEOTIDE SEQUENCE [LARGE SCALE GENOMIC DNA]</scope>
    <source>
        <strain evidence="5 7">WS 5404</strain>
        <strain evidence="4 6">WS 5405</strain>
    </source>
</reference>
<dbReference type="Proteomes" id="UP000535954">
    <property type="component" value="Unassembled WGS sequence"/>
</dbReference>
<dbReference type="InterPro" id="IPR050706">
    <property type="entry name" value="Cyclic-di-GMP_PDE-like"/>
</dbReference>
<dbReference type="Proteomes" id="UP000586252">
    <property type="component" value="Unassembled WGS sequence"/>
</dbReference>
<organism evidence="5 7">
    <name type="scientific">Pseudomonas lactis</name>
    <dbReference type="NCBI Taxonomy" id="1615674"/>
    <lineage>
        <taxon>Bacteria</taxon>
        <taxon>Pseudomonadati</taxon>
        <taxon>Pseudomonadota</taxon>
        <taxon>Gammaproteobacteria</taxon>
        <taxon>Pseudomonadales</taxon>
        <taxon>Pseudomonadaceae</taxon>
        <taxon>Pseudomonas</taxon>
    </lineage>
</organism>
<dbReference type="InterPro" id="IPR011006">
    <property type="entry name" value="CheY-like_superfamily"/>
</dbReference>
<dbReference type="SMART" id="SM00052">
    <property type="entry name" value="EAL"/>
    <property type="match status" value="1"/>
</dbReference>
<dbReference type="InterPro" id="IPR001789">
    <property type="entry name" value="Sig_transdc_resp-reg_receiver"/>
</dbReference>
<evidence type="ECO:0000313" key="4">
    <source>
        <dbReference type="EMBL" id="NNA71249.1"/>
    </source>
</evidence>
<comment type="caution">
    <text evidence="5">The sequence shown here is derived from an EMBL/GenBank/DDBJ whole genome shotgun (WGS) entry which is preliminary data.</text>
</comment>
<proteinExistence type="predicted"/>
<dbReference type="PANTHER" id="PTHR33121:SF70">
    <property type="entry name" value="SIGNALING PROTEIN YKOW"/>
    <property type="match status" value="1"/>
</dbReference>
<dbReference type="InterPro" id="IPR001633">
    <property type="entry name" value="EAL_dom"/>
</dbReference>
<evidence type="ECO:0000256" key="1">
    <source>
        <dbReference type="PROSITE-ProRule" id="PRU00169"/>
    </source>
</evidence>
<evidence type="ECO:0000259" key="2">
    <source>
        <dbReference type="PROSITE" id="PS50110"/>
    </source>
</evidence>
<dbReference type="PANTHER" id="PTHR33121">
    <property type="entry name" value="CYCLIC DI-GMP PHOSPHODIESTERASE PDEF"/>
    <property type="match status" value="1"/>
</dbReference>
<dbReference type="Gene3D" id="3.40.50.2300">
    <property type="match status" value="1"/>
</dbReference>
<name>A0A7Y1MEE9_9PSED</name>
<dbReference type="PROSITE" id="PS50883">
    <property type="entry name" value="EAL"/>
    <property type="match status" value="1"/>
</dbReference>
<dbReference type="EMBL" id="JAAQYH010000001">
    <property type="protein sequence ID" value="NNA71249.1"/>
    <property type="molecule type" value="Genomic_DNA"/>
</dbReference>
<dbReference type="EMBL" id="JAAQYI010000008">
    <property type="protein sequence ID" value="NNA80232.1"/>
    <property type="molecule type" value="Genomic_DNA"/>
</dbReference>
<accession>A0A7Y1MEE9</accession>
<evidence type="ECO:0000313" key="7">
    <source>
        <dbReference type="Proteomes" id="UP000586252"/>
    </source>
</evidence>
<dbReference type="GeneID" id="45732189"/>
<dbReference type="Gene3D" id="3.20.20.450">
    <property type="entry name" value="EAL domain"/>
    <property type="match status" value="1"/>
</dbReference>
<dbReference type="CDD" id="cd01948">
    <property type="entry name" value="EAL"/>
    <property type="match status" value="1"/>
</dbReference>
<feature type="modified residue" description="4-aspartylphosphate" evidence="1">
    <location>
        <position position="56"/>
    </location>
</feature>
<dbReference type="SUPFAM" id="SSF141868">
    <property type="entry name" value="EAL domain-like"/>
    <property type="match status" value="1"/>
</dbReference>
<dbReference type="AlphaFoldDB" id="A0A7Y1MEE9"/>
<dbReference type="SUPFAM" id="SSF52172">
    <property type="entry name" value="CheY-like"/>
    <property type="match status" value="1"/>
</dbReference>
<dbReference type="PROSITE" id="PS50110">
    <property type="entry name" value="RESPONSE_REGULATORY"/>
    <property type="match status" value="1"/>
</dbReference>
<gene>
    <name evidence="4" type="ORF">HBO13_01170</name>
    <name evidence="5" type="ORF">HBO30_16005</name>
</gene>
<feature type="domain" description="Response regulatory" evidence="2">
    <location>
        <begin position="5"/>
        <end position="126"/>
    </location>
</feature>
<dbReference type="GO" id="GO:0071111">
    <property type="term" value="F:cyclic-guanylate-specific phosphodiesterase activity"/>
    <property type="evidence" value="ECO:0007669"/>
    <property type="project" value="InterPro"/>
</dbReference>